<accession>A0A1H3FND7</accession>
<dbReference type="AlphaFoldDB" id="A0A1H3FND7"/>
<proteinExistence type="predicted"/>
<reference evidence="2" key="1">
    <citation type="submission" date="2016-10" db="EMBL/GenBank/DDBJ databases">
        <authorList>
            <person name="Varghese N."/>
            <person name="Submissions S."/>
        </authorList>
    </citation>
    <scope>NUCLEOTIDE SEQUENCE [LARGE SCALE GENOMIC DNA]</scope>
    <source>
        <strain evidence="2">CGMCC 1.10118</strain>
    </source>
</reference>
<sequence length="165" mass="18359">MINRGYTVPATGEEVPFEAVETGKLRYGNGNPESEAYDSLTDVHVDAAGNRIEGRIPWILLNIADPSTKRRIATDWSEGLSTVAFDYLTVSVGTFVPDAARDGRAADIGGSTNLTDHLPERDGSVVRPAEYTWDPWDRPAYEERLKQSYHILRDQYRSADLTDQA</sequence>
<dbReference type="STRING" id="660517.SAMN04487946_10473"/>
<dbReference type="EMBL" id="FNPB01000004">
    <property type="protein sequence ID" value="SDX92430.1"/>
    <property type="molecule type" value="Genomic_DNA"/>
</dbReference>
<evidence type="ECO:0000313" key="2">
    <source>
        <dbReference type="Proteomes" id="UP000199170"/>
    </source>
</evidence>
<evidence type="ECO:0000313" key="1">
    <source>
        <dbReference type="EMBL" id="SDX92430.1"/>
    </source>
</evidence>
<dbReference type="Proteomes" id="UP000199170">
    <property type="component" value="Unassembled WGS sequence"/>
</dbReference>
<protein>
    <submittedName>
        <fullName evidence="1">Uncharacterized protein</fullName>
    </submittedName>
</protein>
<gene>
    <name evidence="1" type="ORF">SAMN04487946_10473</name>
</gene>
<name>A0A1H3FND7_9EURY</name>
<organism evidence="1 2">
    <name type="scientific">Halobellus clavatus</name>
    <dbReference type="NCBI Taxonomy" id="660517"/>
    <lineage>
        <taxon>Archaea</taxon>
        <taxon>Methanobacteriati</taxon>
        <taxon>Methanobacteriota</taxon>
        <taxon>Stenosarchaea group</taxon>
        <taxon>Halobacteria</taxon>
        <taxon>Halobacteriales</taxon>
        <taxon>Haloferacaceae</taxon>
        <taxon>Halobellus</taxon>
    </lineage>
</organism>
<keyword evidence="2" id="KW-1185">Reference proteome</keyword>